<feature type="chain" id="PRO_5045184665" evidence="1">
    <location>
        <begin position="23"/>
        <end position="470"/>
    </location>
</feature>
<comment type="caution">
    <text evidence="2">The sequence shown here is derived from an EMBL/GenBank/DDBJ whole genome shotgun (WGS) entry which is preliminary data.</text>
</comment>
<evidence type="ECO:0000313" key="2">
    <source>
        <dbReference type="EMBL" id="MFM9412910.1"/>
    </source>
</evidence>
<feature type="signal peptide" evidence="1">
    <location>
        <begin position="1"/>
        <end position="22"/>
    </location>
</feature>
<organism evidence="2 3">
    <name type="scientific">Peptococcus simiae</name>
    <dbReference type="NCBI Taxonomy" id="1643805"/>
    <lineage>
        <taxon>Bacteria</taxon>
        <taxon>Bacillati</taxon>
        <taxon>Bacillota</taxon>
        <taxon>Clostridia</taxon>
        <taxon>Eubacteriales</taxon>
        <taxon>Peptococcaceae</taxon>
        <taxon>Peptococcus</taxon>
    </lineage>
</organism>
<sequence length="470" mass="51692">MLKKAACLCLLLSLLATGCAWQSVPTLLIPLDSRPCNTDEVALLAQAAEKDLSYPDLGLDDLTSPADTSYLWQWLEDRASDRENIIIYTNMLLNGGLMASRDPDTYALAAFLDRLDRFIADHEEVKLTLITVIPRSLPSRQDPVLGPYSQALLSWGANCDRADRKGEPAPAPPADLPRHVASRYESLFKQTEALIEALQARQQAGQIDRYLVALDDNAPYCLPRQVLRHSHLDQHINGADETAAMLMAEGRKRVPLAIHYTDPATSDRVPQYEGQALDRTVREKCAFLNFTLDPQADCHLVIHNAANNPGALEAVIASLGDDPYVIADVAKANAGDASIWSLVAKPAANSIGYSGWNTSANAIGTALAALRIEETGGAQEDLAAYHRLRLSIDQVYLAQLAPSLKKSWRAKDLIDAYDEFTSIQARKACEEDLNQAFTAYKADLAVPTDSRLYFPWNRAFEVGYREEAQG</sequence>
<protein>
    <submittedName>
        <fullName evidence="2">DUF4127 family protein</fullName>
    </submittedName>
</protein>
<dbReference type="Proteomes" id="UP001631949">
    <property type="component" value="Unassembled WGS sequence"/>
</dbReference>
<dbReference type="Pfam" id="PF13552">
    <property type="entry name" value="DUF4127"/>
    <property type="match status" value="1"/>
</dbReference>
<dbReference type="EMBL" id="JBJUVG010000001">
    <property type="protein sequence ID" value="MFM9412910.1"/>
    <property type="molecule type" value="Genomic_DNA"/>
</dbReference>
<dbReference type="InterPro" id="IPR025394">
    <property type="entry name" value="DUF4127"/>
</dbReference>
<dbReference type="PROSITE" id="PS51257">
    <property type="entry name" value="PROKAR_LIPOPROTEIN"/>
    <property type="match status" value="1"/>
</dbReference>
<evidence type="ECO:0000256" key="1">
    <source>
        <dbReference type="SAM" id="SignalP"/>
    </source>
</evidence>
<keyword evidence="1" id="KW-0732">Signal</keyword>
<accession>A0ABW9GWG2</accession>
<reference evidence="2 3" key="1">
    <citation type="journal article" date="2016" name="Int. J. Syst. Evol. Microbiol.">
        <title>Peptococcus simiae sp. nov., isolated from rhesus macaque faeces and emended description of the genus Peptococcus.</title>
        <authorList>
            <person name="Shkoporov A.N."/>
            <person name="Efimov B.A."/>
            <person name="Kondova I."/>
            <person name="Ouwerling B."/>
            <person name="Chaplin A.V."/>
            <person name="Shcherbakova V.A."/>
            <person name="Langermans J.A.M."/>
        </authorList>
    </citation>
    <scope>NUCLEOTIDE SEQUENCE [LARGE SCALE GENOMIC DNA]</scope>
    <source>
        <strain evidence="2 3">M108</strain>
    </source>
</reference>
<name>A0ABW9GWG2_9FIRM</name>
<keyword evidence="3" id="KW-1185">Reference proteome</keyword>
<proteinExistence type="predicted"/>
<evidence type="ECO:0000313" key="3">
    <source>
        <dbReference type="Proteomes" id="UP001631949"/>
    </source>
</evidence>
<dbReference type="RefSeq" id="WP_408976536.1">
    <property type="nucleotide sequence ID" value="NZ_JBJUVG010000001.1"/>
</dbReference>
<gene>
    <name evidence="2" type="ORF">ACKQTC_00775</name>
</gene>